<dbReference type="CDD" id="cd09000">
    <property type="entry name" value="GH43_SXA-like"/>
    <property type="match status" value="1"/>
</dbReference>
<keyword evidence="2 4" id="KW-0378">Hydrolase</keyword>
<dbReference type="GO" id="GO:0004553">
    <property type="term" value="F:hydrolase activity, hydrolyzing O-glycosyl compounds"/>
    <property type="evidence" value="ECO:0007669"/>
    <property type="project" value="InterPro"/>
</dbReference>
<dbReference type="InterPro" id="IPR023296">
    <property type="entry name" value="Glyco_hydro_beta-prop_sf"/>
</dbReference>
<accession>A0A1W6LDS8</accession>
<reference evidence="5 6" key="1">
    <citation type="submission" date="2016-04" db="EMBL/GenBank/DDBJ databases">
        <title>Complete genome sequence of natural rubber-degrading, novel Gram-negative bacterium, Rhizobacter gummiphilus strain NS21.</title>
        <authorList>
            <person name="Tabata M."/>
            <person name="Kasai D."/>
            <person name="Fukuda M."/>
        </authorList>
    </citation>
    <scope>NUCLEOTIDE SEQUENCE [LARGE SCALE GENOMIC DNA]</scope>
    <source>
        <strain evidence="5 6">NS21</strain>
    </source>
</reference>
<dbReference type="InterPro" id="IPR041542">
    <property type="entry name" value="GH43_C2"/>
</dbReference>
<evidence type="ECO:0000313" key="6">
    <source>
        <dbReference type="Proteomes" id="UP000193427"/>
    </source>
</evidence>
<dbReference type="PANTHER" id="PTHR42812">
    <property type="entry name" value="BETA-XYLOSIDASE"/>
    <property type="match status" value="1"/>
</dbReference>
<dbReference type="Pfam" id="PF04616">
    <property type="entry name" value="Glyco_hydro_43"/>
    <property type="match status" value="1"/>
</dbReference>
<gene>
    <name evidence="5" type="ORF">A4W93_22115</name>
</gene>
<dbReference type="RefSeq" id="WP_237357599.1">
    <property type="nucleotide sequence ID" value="NZ_BSPR01000020.1"/>
</dbReference>
<evidence type="ECO:0000313" key="5">
    <source>
        <dbReference type="EMBL" id="ARN22383.1"/>
    </source>
</evidence>
<keyword evidence="3 4" id="KW-0326">Glycosidase</keyword>
<dbReference type="Gene3D" id="2.115.10.20">
    <property type="entry name" value="Glycosyl hydrolase domain, family 43"/>
    <property type="match status" value="1"/>
</dbReference>
<protein>
    <submittedName>
        <fullName evidence="5">Beta-xylosidase</fullName>
    </submittedName>
</protein>
<dbReference type="KEGG" id="rgu:A4W93_22115"/>
<evidence type="ECO:0000256" key="3">
    <source>
        <dbReference type="ARBA" id="ARBA00023295"/>
    </source>
</evidence>
<keyword evidence="6" id="KW-1185">Reference proteome</keyword>
<dbReference type="EMBL" id="CP015118">
    <property type="protein sequence ID" value="ARN22383.1"/>
    <property type="molecule type" value="Genomic_DNA"/>
</dbReference>
<dbReference type="SUPFAM" id="SSF75005">
    <property type="entry name" value="Arabinanase/levansucrase/invertase"/>
    <property type="match status" value="1"/>
</dbReference>
<dbReference type="GO" id="GO:0005975">
    <property type="term" value="P:carbohydrate metabolic process"/>
    <property type="evidence" value="ECO:0007669"/>
    <property type="project" value="InterPro"/>
</dbReference>
<dbReference type="AlphaFoldDB" id="A0A1W6LDS8"/>
<dbReference type="PANTHER" id="PTHR42812:SF12">
    <property type="entry name" value="BETA-XYLOSIDASE-RELATED"/>
    <property type="match status" value="1"/>
</dbReference>
<evidence type="ECO:0000256" key="4">
    <source>
        <dbReference type="RuleBase" id="RU361187"/>
    </source>
</evidence>
<dbReference type="Pfam" id="PF17851">
    <property type="entry name" value="GH43_C2"/>
    <property type="match status" value="1"/>
</dbReference>
<dbReference type="InterPro" id="IPR013320">
    <property type="entry name" value="ConA-like_dom_sf"/>
</dbReference>
<dbReference type="SUPFAM" id="SSF49899">
    <property type="entry name" value="Concanavalin A-like lectins/glucanases"/>
    <property type="match status" value="1"/>
</dbReference>
<proteinExistence type="inferred from homology"/>
<comment type="similarity">
    <text evidence="1 4">Belongs to the glycosyl hydrolase 43 family.</text>
</comment>
<name>A0A1W6LDS8_9BURK</name>
<dbReference type="Gene3D" id="2.60.120.200">
    <property type="match status" value="1"/>
</dbReference>
<dbReference type="InterPro" id="IPR051795">
    <property type="entry name" value="Glycosyl_Hydrlase_43"/>
</dbReference>
<dbReference type="STRING" id="946333.A4W93_22115"/>
<evidence type="ECO:0000256" key="2">
    <source>
        <dbReference type="ARBA" id="ARBA00022801"/>
    </source>
</evidence>
<evidence type="ECO:0000256" key="1">
    <source>
        <dbReference type="ARBA" id="ARBA00009865"/>
    </source>
</evidence>
<sequence length="550" mass="61497">MSETMIRNPVLPGFHPDPSILRVGRDFYIATSTFEWWPGVRIHHSRDLVNWQHLSYACTRKSQLDLRGNPDSCGIWAPCLSHHDGVFYMVYTNVRSTIGTYKDTHNYIVTAPHPAGPWSEPVYVNSSGFDPSLFHDDDGRSWFLNMQWDHRAGHNPFCGILMQEWDRETQRLKGPVRRIFLGTDLGVVEGPHLYKKDGWYYLLTAEGGTFYEHAITIARSRSIDGPYAVSPHHPLLTAHHESPAGLQRAGHGSLVDAGNGEWYLAHLCGRPLEWREQPPASAPEAYEGLHCPLGRETALQRVTWTTEGWPRLASGGPAPVSELPPPALPLAPVEPEPERDTFDEGVLSGHFNSLRVPFDPSWITLSERPGFLRLRGRESLMSQFDQSLVARRQQHFRCEADTVVEFAPDGFQQMAGLVAYYNTQNHAYLHVTFDETAGGRVLRLSVNDSGLPSEPAAPVPLGSAKRVALKVRFDGPVFRFAYALDDGAWTDIGGDLRTAMLSDEHATRFEDGIARGFGFTGNYVGVACQDLGGGRRHADFDHFGYRELTD</sequence>
<organism evidence="5 6">
    <name type="scientific">Piscinibacter gummiphilus</name>
    <dbReference type="NCBI Taxonomy" id="946333"/>
    <lineage>
        <taxon>Bacteria</taxon>
        <taxon>Pseudomonadati</taxon>
        <taxon>Pseudomonadota</taxon>
        <taxon>Betaproteobacteria</taxon>
        <taxon>Burkholderiales</taxon>
        <taxon>Sphaerotilaceae</taxon>
        <taxon>Piscinibacter</taxon>
    </lineage>
</organism>
<dbReference type="Proteomes" id="UP000193427">
    <property type="component" value="Chromosome"/>
</dbReference>
<dbReference type="InterPro" id="IPR006710">
    <property type="entry name" value="Glyco_hydro_43"/>
</dbReference>